<dbReference type="GO" id="GO:0050660">
    <property type="term" value="F:flavin adenine dinucleotide binding"/>
    <property type="evidence" value="ECO:0007669"/>
    <property type="project" value="InterPro"/>
</dbReference>
<evidence type="ECO:0000256" key="2">
    <source>
        <dbReference type="ARBA" id="ARBA00009347"/>
    </source>
</evidence>
<dbReference type="Gene3D" id="1.10.540.10">
    <property type="entry name" value="Acyl-CoA dehydrogenase/oxidase, N-terminal domain"/>
    <property type="match status" value="1"/>
</dbReference>
<evidence type="ECO:0000259" key="9">
    <source>
        <dbReference type="Pfam" id="PF02770"/>
    </source>
</evidence>
<dbReference type="FunFam" id="1.20.140.10:FF:000001">
    <property type="entry name" value="Acyl-CoA dehydrogenase"/>
    <property type="match status" value="1"/>
</dbReference>
<dbReference type="InterPro" id="IPR009100">
    <property type="entry name" value="AcylCoA_DH/oxidase_NM_dom_sf"/>
</dbReference>
<evidence type="ECO:0000256" key="4">
    <source>
        <dbReference type="ARBA" id="ARBA00022630"/>
    </source>
</evidence>
<dbReference type="SUPFAM" id="SSF56645">
    <property type="entry name" value="Acyl-CoA dehydrogenase NM domain-like"/>
    <property type="match status" value="1"/>
</dbReference>
<dbReference type="AlphaFoldDB" id="A0A5K7YN60"/>
<dbReference type="PANTHER" id="PTHR43884:SF12">
    <property type="entry name" value="ISOVALERYL-COA DEHYDROGENASE, MITOCHONDRIAL-RELATED"/>
    <property type="match status" value="1"/>
</dbReference>
<feature type="domain" description="Acyl-CoA dehydrogenase/oxidase N-terminal" evidence="10">
    <location>
        <begin position="8"/>
        <end position="118"/>
    </location>
</feature>
<gene>
    <name evidence="11" type="ORF">DSCA_37450</name>
</gene>
<dbReference type="InterPro" id="IPR009075">
    <property type="entry name" value="AcylCo_DH/oxidase_C"/>
</dbReference>
<evidence type="ECO:0000256" key="3">
    <source>
        <dbReference type="ARBA" id="ARBA00011881"/>
    </source>
</evidence>
<keyword evidence="4 7" id="KW-0285">Flavoprotein</keyword>
<dbReference type="GO" id="GO:0003995">
    <property type="term" value="F:acyl-CoA dehydrogenase activity"/>
    <property type="evidence" value="ECO:0007669"/>
    <property type="project" value="TreeGrafter"/>
</dbReference>
<comment type="cofactor">
    <cofactor evidence="1 7">
        <name>FAD</name>
        <dbReference type="ChEBI" id="CHEBI:57692"/>
    </cofactor>
</comment>
<dbReference type="Gene3D" id="1.20.140.10">
    <property type="entry name" value="Butyryl-CoA Dehydrogenase, subunit A, domain 3"/>
    <property type="match status" value="1"/>
</dbReference>
<evidence type="ECO:0000313" key="11">
    <source>
        <dbReference type="EMBL" id="BBO69815.1"/>
    </source>
</evidence>
<comment type="subunit">
    <text evidence="3">Homotetramer.</text>
</comment>
<dbReference type="Gene3D" id="2.40.110.10">
    <property type="entry name" value="Butyryl-CoA Dehydrogenase, subunit A, domain 2"/>
    <property type="match status" value="1"/>
</dbReference>
<dbReference type="InterPro" id="IPR037069">
    <property type="entry name" value="AcylCoA_DH/ox_N_sf"/>
</dbReference>
<dbReference type="OrthoDB" id="9765339at2"/>
<name>A0A5K7YN60_9BACT</name>
<dbReference type="RefSeq" id="WP_155317819.1">
    <property type="nucleotide sequence ID" value="NZ_AP021874.1"/>
</dbReference>
<dbReference type="EMBL" id="AP021874">
    <property type="protein sequence ID" value="BBO69815.1"/>
    <property type="molecule type" value="Genomic_DNA"/>
</dbReference>
<dbReference type="Proteomes" id="UP000427906">
    <property type="component" value="Chromosome"/>
</dbReference>
<evidence type="ECO:0000256" key="7">
    <source>
        <dbReference type="RuleBase" id="RU362125"/>
    </source>
</evidence>
<dbReference type="InterPro" id="IPR013786">
    <property type="entry name" value="AcylCoA_DH/ox_N"/>
</dbReference>
<dbReference type="InterPro" id="IPR046373">
    <property type="entry name" value="Acyl-CoA_Oxase/DH_mid-dom_sf"/>
</dbReference>
<dbReference type="InterPro" id="IPR036250">
    <property type="entry name" value="AcylCo_DH-like_C"/>
</dbReference>
<evidence type="ECO:0000256" key="6">
    <source>
        <dbReference type="ARBA" id="ARBA00023002"/>
    </source>
</evidence>
<organism evidence="11 12">
    <name type="scientific">Desulfosarcina alkanivorans</name>
    <dbReference type="NCBI Taxonomy" id="571177"/>
    <lineage>
        <taxon>Bacteria</taxon>
        <taxon>Pseudomonadati</taxon>
        <taxon>Thermodesulfobacteriota</taxon>
        <taxon>Desulfobacteria</taxon>
        <taxon>Desulfobacterales</taxon>
        <taxon>Desulfosarcinaceae</taxon>
        <taxon>Desulfosarcina</taxon>
    </lineage>
</organism>
<keyword evidence="12" id="KW-1185">Reference proteome</keyword>
<dbReference type="InterPro" id="IPR006091">
    <property type="entry name" value="Acyl-CoA_Oxase/DH_mid-dom"/>
</dbReference>
<evidence type="ECO:0000259" key="8">
    <source>
        <dbReference type="Pfam" id="PF00441"/>
    </source>
</evidence>
<evidence type="ECO:0000256" key="5">
    <source>
        <dbReference type="ARBA" id="ARBA00022827"/>
    </source>
</evidence>
<evidence type="ECO:0000259" key="10">
    <source>
        <dbReference type="Pfam" id="PF02771"/>
    </source>
</evidence>
<protein>
    <submittedName>
        <fullName evidence="11">Acyl-CoA dehydrogenase</fullName>
    </submittedName>
</protein>
<evidence type="ECO:0000256" key="1">
    <source>
        <dbReference type="ARBA" id="ARBA00001974"/>
    </source>
</evidence>
<keyword evidence="6 7" id="KW-0560">Oxidoreductase</keyword>
<accession>A0A5K7YN60</accession>
<dbReference type="SUPFAM" id="SSF47203">
    <property type="entry name" value="Acyl-CoA dehydrogenase C-terminal domain-like"/>
    <property type="match status" value="1"/>
</dbReference>
<dbReference type="Pfam" id="PF00441">
    <property type="entry name" value="Acyl-CoA_dh_1"/>
    <property type="match status" value="1"/>
</dbReference>
<dbReference type="Pfam" id="PF02771">
    <property type="entry name" value="Acyl-CoA_dh_N"/>
    <property type="match status" value="1"/>
</dbReference>
<dbReference type="Pfam" id="PF02770">
    <property type="entry name" value="Acyl-CoA_dh_M"/>
    <property type="match status" value="1"/>
</dbReference>
<sequence length="384" mass="42351">MNFRLDRSQVEIQKAARDFARGEFDKDLVLELDRKGAFPRKIWEKAAQLGFIGIHYDEAFSGGGLGQLENALLAEELCRKDSGLGAALMLAGYGAECLLRCGQNNLKKKFLPPVAEGEMLSAIAFYEPGNGFALSNLETTADKDGNAWVLNGQKTYVLHGDQADFFILLARTDPHAPPDNGISMFLVEAHREGLSMETLGEKLGSRMIGAWQLRLEGVRIPADNLVGKAGKGLLQAGKFFDESRVLAAAMAVGTAQGAFDRAFDYVKQREQFNRKLVQFEITRHKLADMALKVKLARLITYETAWQSDQGKLNAEGSAMAKLYASQVAVEVADEAIQLLGGYGYMAEYEIEHFYRDAKTLEIFENNKGEQKNIVAGAVIGKIKR</sequence>
<reference evidence="11 12" key="1">
    <citation type="submission" date="2019-11" db="EMBL/GenBank/DDBJ databases">
        <title>Comparative genomics of hydrocarbon-degrading Desulfosarcina strains.</title>
        <authorList>
            <person name="Watanabe M."/>
            <person name="Kojima H."/>
            <person name="Fukui M."/>
        </authorList>
    </citation>
    <scope>NUCLEOTIDE SEQUENCE [LARGE SCALE GENOMIC DNA]</scope>
    <source>
        <strain evidence="11 12">PL12</strain>
    </source>
</reference>
<comment type="similarity">
    <text evidence="2 7">Belongs to the acyl-CoA dehydrogenase family.</text>
</comment>
<evidence type="ECO:0000313" key="12">
    <source>
        <dbReference type="Proteomes" id="UP000427906"/>
    </source>
</evidence>
<feature type="domain" description="Acyl-CoA dehydrogenase/oxidase C-terminal" evidence="8">
    <location>
        <begin position="230"/>
        <end position="377"/>
    </location>
</feature>
<feature type="domain" description="Acyl-CoA oxidase/dehydrogenase middle" evidence="9">
    <location>
        <begin position="122"/>
        <end position="217"/>
    </location>
</feature>
<dbReference type="PANTHER" id="PTHR43884">
    <property type="entry name" value="ACYL-COA DEHYDROGENASE"/>
    <property type="match status" value="1"/>
</dbReference>
<dbReference type="KEGG" id="dalk:DSCA_37450"/>
<proteinExistence type="inferred from homology"/>
<keyword evidence="5 7" id="KW-0274">FAD</keyword>